<dbReference type="Gene3D" id="3.40.50.1820">
    <property type="entry name" value="alpha/beta hydrolase"/>
    <property type="match status" value="1"/>
</dbReference>
<dbReference type="InterPro" id="IPR003140">
    <property type="entry name" value="PLipase/COase/thioEstase"/>
</dbReference>
<dbReference type="AlphaFoldDB" id="A0A916UE05"/>
<evidence type="ECO:0000259" key="2">
    <source>
        <dbReference type="Pfam" id="PF02230"/>
    </source>
</evidence>
<proteinExistence type="predicted"/>
<dbReference type="PANTHER" id="PTHR43037">
    <property type="entry name" value="UNNAMED PRODUCT-RELATED"/>
    <property type="match status" value="1"/>
</dbReference>
<reference evidence="3" key="2">
    <citation type="submission" date="2020-09" db="EMBL/GenBank/DDBJ databases">
        <authorList>
            <person name="Sun Q."/>
            <person name="Zhou Y."/>
        </authorList>
    </citation>
    <scope>NUCLEOTIDE SEQUENCE</scope>
    <source>
        <strain evidence="3">CGMCC 1.10998</strain>
    </source>
</reference>
<feature type="domain" description="Phospholipase/carboxylesterase/thioesterase" evidence="2">
    <location>
        <begin position="139"/>
        <end position="258"/>
    </location>
</feature>
<dbReference type="PANTHER" id="PTHR43037:SF1">
    <property type="entry name" value="BLL1128 PROTEIN"/>
    <property type="match status" value="1"/>
</dbReference>
<evidence type="ECO:0000313" key="4">
    <source>
        <dbReference type="Proteomes" id="UP000637423"/>
    </source>
</evidence>
<dbReference type="InterPro" id="IPR029058">
    <property type="entry name" value="AB_hydrolase_fold"/>
</dbReference>
<dbReference type="GO" id="GO:0016787">
    <property type="term" value="F:hydrolase activity"/>
    <property type="evidence" value="ECO:0007669"/>
    <property type="project" value="InterPro"/>
</dbReference>
<dbReference type="InterPro" id="IPR050955">
    <property type="entry name" value="Plant_Biomass_Hydrol_Est"/>
</dbReference>
<gene>
    <name evidence="3" type="ORF">GCM10011396_14310</name>
</gene>
<evidence type="ECO:0000256" key="1">
    <source>
        <dbReference type="ARBA" id="ARBA00022729"/>
    </source>
</evidence>
<dbReference type="Pfam" id="PF02230">
    <property type="entry name" value="Abhydrolase_2"/>
    <property type="match status" value="1"/>
</dbReference>
<evidence type="ECO:0000313" key="3">
    <source>
        <dbReference type="EMBL" id="GGC68411.1"/>
    </source>
</evidence>
<name>A0A916UE05_9BURK</name>
<protein>
    <submittedName>
        <fullName evidence="3">Phospholipase</fullName>
    </submittedName>
</protein>
<organism evidence="3 4">
    <name type="scientific">Undibacterium terreum</name>
    <dbReference type="NCBI Taxonomy" id="1224302"/>
    <lineage>
        <taxon>Bacteria</taxon>
        <taxon>Pseudomonadati</taxon>
        <taxon>Pseudomonadota</taxon>
        <taxon>Betaproteobacteria</taxon>
        <taxon>Burkholderiales</taxon>
        <taxon>Oxalobacteraceae</taxon>
        <taxon>Undibacterium</taxon>
    </lineage>
</organism>
<keyword evidence="4" id="KW-1185">Reference proteome</keyword>
<sequence>MATLQAYAADYSQFEKIDVPVNAAQLKKDKAVLQELKRDSFSAEAFEPALGKPLPYRLLSPLSPQPGVLYPVVIVLHGSGAVGDDNVSQLGAFALSWSAPAIQSRFPAYVLVPQFPERSANYSESIKDGFLASQPGASLGLVSQMLDDFIAQHPVDTRRIYLSGFSMGASAAWNLLLHSPGKFAASVAYSGIPPERSTALQLKDVPVLIVHGNADTENPIPPDRAMFAALQKAGAKHVYFREYEGMEHRVPADMLLDLRWREWLFAQRKAD</sequence>
<comment type="caution">
    <text evidence="3">The sequence shown here is derived from an EMBL/GenBank/DDBJ whole genome shotgun (WGS) entry which is preliminary data.</text>
</comment>
<dbReference type="EMBL" id="BMED01000001">
    <property type="protein sequence ID" value="GGC68411.1"/>
    <property type="molecule type" value="Genomic_DNA"/>
</dbReference>
<reference evidence="3" key="1">
    <citation type="journal article" date="2014" name="Int. J. Syst. Evol. Microbiol.">
        <title>Complete genome sequence of Corynebacterium casei LMG S-19264T (=DSM 44701T), isolated from a smear-ripened cheese.</title>
        <authorList>
            <consortium name="US DOE Joint Genome Institute (JGI-PGF)"/>
            <person name="Walter F."/>
            <person name="Albersmeier A."/>
            <person name="Kalinowski J."/>
            <person name="Ruckert C."/>
        </authorList>
    </citation>
    <scope>NUCLEOTIDE SEQUENCE</scope>
    <source>
        <strain evidence="3">CGMCC 1.10998</strain>
    </source>
</reference>
<dbReference type="SUPFAM" id="SSF53474">
    <property type="entry name" value="alpha/beta-Hydrolases"/>
    <property type="match status" value="1"/>
</dbReference>
<dbReference type="Proteomes" id="UP000637423">
    <property type="component" value="Unassembled WGS sequence"/>
</dbReference>
<keyword evidence="1" id="KW-0732">Signal</keyword>
<accession>A0A916UE05</accession>